<feature type="compositionally biased region" description="Low complexity" evidence="1">
    <location>
        <begin position="24"/>
        <end position="34"/>
    </location>
</feature>
<protein>
    <submittedName>
        <fullName evidence="2">Uncharacterized protein</fullName>
    </submittedName>
</protein>
<reference evidence="2 3" key="1">
    <citation type="journal article" date="2018" name="Nat. Ecol. Evol.">
        <title>Genomic signatures of mitonuclear coevolution across populations of Tigriopus californicus.</title>
        <authorList>
            <person name="Barreto F.S."/>
            <person name="Watson E.T."/>
            <person name="Lima T.G."/>
            <person name="Willett C.S."/>
            <person name="Edmands S."/>
            <person name="Li W."/>
            <person name="Burton R.S."/>
        </authorList>
    </citation>
    <scope>NUCLEOTIDE SEQUENCE [LARGE SCALE GENOMIC DNA]</scope>
    <source>
        <strain evidence="2 3">San Diego</strain>
    </source>
</reference>
<evidence type="ECO:0000256" key="1">
    <source>
        <dbReference type="SAM" id="MobiDB-lite"/>
    </source>
</evidence>
<name>A0A553NXG2_TIGCA</name>
<feature type="compositionally biased region" description="Low complexity" evidence="1">
    <location>
        <begin position="42"/>
        <end position="60"/>
    </location>
</feature>
<organism evidence="2 3">
    <name type="scientific">Tigriopus californicus</name>
    <name type="common">Marine copepod</name>
    <dbReference type="NCBI Taxonomy" id="6832"/>
    <lineage>
        <taxon>Eukaryota</taxon>
        <taxon>Metazoa</taxon>
        <taxon>Ecdysozoa</taxon>
        <taxon>Arthropoda</taxon>
        <taxon>Crustacea</taxon>
        <taxon>Multicrustacea</taxon>
        <taxon>Hexanauplia</taxon>
        <taxon>Copepoda</taxon>
        <taxon>Harpacticoida</taxon>
        <taxon>Harpacticidae</taxon>
        <taxon>Tigriopus</taxon>
    </lineage>
</organism>
<feature type="region of interest" description="Disordered" evidence="1">
    <location>
        <begin position="1"/>
        <end position="76"/>
    </location>
</feature>
<dbReference type="OrthoDB" id="6352295at2759"/>
<gene>
    <name evidence="2" type="ORF">TCAL_10019</name>
</gene>
<evidence type="ECO:0000313" key="3">
    <source>
        <dbReference type="Proteomes" id="UP000318571"/>
    </source>
</evidence>
<dbReference type="Proteomes" id="UP000318571">
    <property type="component" value="Chromosome 9"/>
</dbReference>
<dbReference type="EMBL" id="VCGU01000009">
    <property type="protein sequence ID" value="TRY70125.1"/>
    <property type="molecule type" value="Genomic_DNA"/>
</dbReference>
<keyword evidence="3" id="KW-1185">Reference proteome</keyword>
<sequence length="163" mass="17436">MPLNHTELNSSTSSSSFLAVPTNTTTSSSSSITTAVRAPRCSSTTPLSSSVSASSSSFSSANVEDRKSKLWRKTSFAAKLKPKKKVGSNSSASIGPADPLQALAIKTLLADSSRQVALSKAQGHSAFQKPKQQINKRFLHNTMIATLSQNKRNRTLTNPMMKH</sequence>
<evidence type="ECO:0000313" key="2">
    <source>
        <dbReference type="EMBL" id="TRY70125.1"/>
    </source>
</evidence>
<comment type="caution">
    <text evidence="2">The sequence shown here is derived from an EMBL/GenBank/DDBJ whole genome shotgun (WGS) entry which is preliminary data.</text>
</comment>
<dbReference type="AlphaFoldDB" id="A0A553NXG2"/>
<proteinExistence type="predicted"/>
<accession>A0A553NXG2</accession>